<dbReference type="AlphaFoldDB" id="A0A4R8GQV4"/>
<evidence type="ECO:0000256" key="8">
    <source>
        <dbReference type="PROSITE-ProRule" id="PRU01379"/>
    </source>
</evidence>
<evidence type="ECO:0000256" key="5">
    <source>
        <dbReference type="ARBA" id="ARBA00022801"/>
    </source>
</evidence>
<name>A0A4R8GQV4_9FIRM</name>
<evidence type="ECO:0000313" key="13">
    <source>
        <dbReference type="Proteomes" id="UP000295832"/>
    </source>
</evidence>
<evidence type="ECO:0000256" key="3">
    <source>
        <dbReference type="ARBA" id="ARBA00022670"/>
    </source>
</evidence>
<evidence type="ECO:0000256" key="2">
    <source>
        <dbReference type="ARBA" id="ARBA00005988"/>
    </source>
</evidence>
<comment type="caution">
    <text evidence="12">The sequence shown here is derived from an EMBL/GenBank/DDBJ whole genome shotgun (WGS) entry which is preliminary data.</text>
</comment>
<dbReference type="GO" id="GO:0004181">
    <property type="term" value="F:metallocarboxypeptidase activity"/>
    <property type="evidence" value="ECO:0007669"/>
    <property type="project" value="InterPro"/>
</dbReference>
<organism evidence="12 13">
    <name type="scientific">Orenia marismortui</name>
    <dbReference type="NCBI Taxonomy" id="46469"/>
    <lineage>
        <taxon>Bacteria</taxon>
        <taxon>Bacillati</taxon>
        <taxon>Bacillota</taxon>
        <taxon>Clostridia</taxon>
        <taxon>Halanaerobiales</taxon>
        <taxon>Halobacteroidaceae</taxon>
        <taxon>Orenia</taxon>
    </lineage>
</organism>
<evidence type="ECO:0000256" key="1">
    <source>
        <dbReference type="ARBA" id="ARBA00001947"/>
    </source>
</evidence>
<accession>A0A4R8GQV4</accession>
<feature type="compositionally biased region" description="Basic residues" evidence="9">
    <location>
        <begin position="33"/>
        <end position="44"/>
    </location>
</feature>
<evidence type="ECO:0000256" key="9">
    <source>
        <dbReference type="SAM" id="MobiDB-lite"/>
    </source>
</evidence>
<keyword evidence="7" id="KW-0482">Metalloprotease</keyword>
<feature type="active site" description="Proton donor/acceptor" evidence="8">
    <location>
        <position position="318"/>
    </location>
</feature>
<dbReference type="InterPro" id="IPR000834">
    <property type="entry name" value="Peptidase_M14"/>
</dbReference>
<comment type="cofactor">
    <cofactor evidence="1">
        <name>Zn(2+)</name>
        <dbReference type="ChEBI" id="CHEBI:29105"/>
    </cofactor>
</comment>
<protein>
    <submittedName>
        <fullName evidence="12">G-D-glutamyl-meso-diaminopimelate peptidase</fullName>
    </submittedName>
</protein>
<keyword evidence="4" id="KW-0479">Metal-binding</keyword>
<dbReference type="Pfam" id="PF00246">
    <property type="entry name" value="Peptidase_M14"/>
    <property type="match status" value="1"/>
</dbReference>
<feature type="domain" description="Peptidase M14" evidence="11">
    <location>
        <begin position="62"/>
        <end position="351"/>
    </location>
</feature>
<dbReference type="SMART" id="SM00631">
    <property type="entry name" value="Zn_pept"/>
    <property type="match status" value="1"/>
</dbReference>
<dbReference type="Gene3D" id="3.40.630.10">
    <property type="entry name" value="Zn peptidases"/>
    <property type="match status" value="1"/>
</dbReference>
<dbReference type="STRING" id="926561.GCA_000379025_01483"/>
<feature type="region of interest" description="Disordered" evidence="9">
    <location>
        <begin position="30"/>
        <end position="52"/>
    </location>
</feature>
<dbReference type="PRINTS" id="PR00765">
    <property type="entry name" value="CRBOXYPTASEA"/>
</dbReference>
<evidence type="ECO:0000256" key="6">
    <source>
        <dbReference type="ARBA" id="ARBA00022833"/>
    </source>
</evidence>
<gene>
    <name evidence="12" type="ORF">C7959_15311</name>
</gene>
<dbReference type="RefSeq" id="WP_134119097.1">
    <property type="nucleotide sequence ID" value="NZ_SOEG01000053.1"/>
</dbReference>
<dbReference type="GO" id="GO:0005615">
    <property type="term" value="C:extracellular space"/>
    <property type="evidence" value="ECO:0007669"/>
    <property type="project" value="TreeGrafter"/>
</dbReference>
<feature type="chain" id="PRO_5038490056" evidence="10">
    <location>
        <begin position="29"/>
        <end position="351"/>
    </location>
</feature>
<keyword evidence="10" id="KW-0732">Signal</keyword>
<evidence type="ECO:0000256" key="10">
    <source>
        <dbReference type="SAM" id="SignalP"/>
    </source>
</evidence>
<dbReference type="InterPro" id="IPR057246">
    <property type="entry name" value="CARBOXYPEPT_ZN_1"/>
</dbReference>
<dbReference type="PANTHER" id="PTHR11705">
    <property type="entry name" value="PROTEASE FAMILY M14 CARBOXYPEPTIDASE A,B"/>
    <property type="match status" value="1"/>
</dbReference>
<dbReference type="Proteomes" id="UP000295832">
    <property type="component" value="Unassembled WGS sequence"/>
</dbReference>
<dbReference type="PROSITE" id="PS52035">
    <property type="entry name" value="PEPTIDASE_M14"/>
    <property type="match status" value="1"/>
</dbReference>
<reference evidence="12 13" key="1">
    <citation type="submission" date="2019-03" db="EMBL/GenBank/DDBJ databases">
        <title>Subsurface microbial communities from deep shales in Ohio and West Virginia, USA.</title>
        <authorList>
            <person name="Wrighton K."/>
        </authorList>
    </citation>
    <scope>NUCLEOTIDE SEQUENCE [LARGE SCALE GENOMIC DNA]</scope>
    <source>
        <strain evidence="12 13">MSL 6dP</strain>
    </source>
</reference>
<evidence type="ECO:0000256" key="4">
    <source>
        <dbReference type="ARBA" id="ARBA00022723"/>
    </source>
</evidence>
<dbReference type="GO" id="GO:0006508">
    <property type="term" value="P:proteolysis"/>
    <property type="evidence" value="ECO:0007669"/>
    <property type="project" value="UniProtKB-KW"/>
</dbReference>
<keyword evidence="5" id="KW-0378">Hydrolase</keyword>
<keyword evidence="6" id="KW-0862">Zinc</keyword>
<dbReference type="PANTHER" id="PTHR11705:SF143">
    <property type="entry name" value="SLL0236 PROTEIN"/>
    <property type="match status" value="1"/>
</dbReference>
<evidence type="ECO:0000259" key="11">
    <source>
        <dbReference type="PROSITE" id="PS52035"/>
    </source>
</evidence>
<comment type="similarity">
    <text evidence="2 8">Belongs to the peptidase M14 family.</text>
</comment>
<feature type="signal peptide" evidence="10">
    <location>
        <begin position="1"/>
        <end position="28"/>
    </location>
</feature>
<dbReference type="PROSITE" id="PS00132">
    <property type="entry name" value="CARBOXYPEPT_ZN_1"/>
    <property type="match status" value="1"/>
</dbReference>
<dbReference type="GO" id="GO:0008270">
    <property type="term" value="F:zinc ion binding"/>
    <property type="evidence" value="ECO:0007669"/>
    <property type="project" value="InterPro"/>
</dbReference>
<dbReference type="PROSITE" id="PS51257">
    <property type="entry name" value="PROKAR_LIPOPROTEIN"/>
    <property type="match status" value="1"/>
</dbReference>
<keyword evidence="13" id="KW-1185">Reference proteome</keyword>
<sequence length="351" mass="40629">MYTYKKTFRFIALSLILISILGCTNKNYNNNFKSKKNSPQRKKQEKINPENLPKDPIITATPDYTYSKMKEQINQLNKRYKQIKTSSIGNSVANRNLYLLRLGNGKKKIAVVGGFHGRESITSLLVLKLIEDYSKNKNINNYNLKKILNQTSLYFLPMINPDGVEIAVNGIKNLEDKNFYIKANEGSSNFKRWKANARGVDLNKQFNADWEEVKAEDQPHFAHYKGSTAESEPESKALANLSRKERFDAIIAFHNSGNVIYWYYNQNTDTYKRDYLLAKKISSVNHYKLITPDESNKKAAGYKDWFIKKFNKPGFTIEIGNKKSEEQLPAFNLNKYFKENRTILLELAQNI</sequence>
<proteinExistence type="inferred from homology"/>
<evidence type="ECO:0000313" key="12">
    <source>
        <dbReference type="EMBL" id="TDX44493.1"/>
    </source>
</evidence>
<keyword evidence="3" id="KW-0645">Protease</keyword>
<dbReference type="EMBL" id="SOEG01000053">
    <property type="protein sequence ID" value="TDX44493.1"/>
    <property type="molecule type" value="Genomic_DNA"/>
</dbReference>
<dbReference type="SUPFAM" id="SSF53187">
    <property type="entry name" value="Zn-dependent exopeptidases"/>
    <property type="match status" value="1"/>
</dbReference>
<evidence type="ECO:0000256" key="7">
    <source>
        <dbReference type="ARBA" id="ARBA00023049"/>
    </source>
</evidence>